<name>A0A178M9S7_9PROT</name>
<dbReference type="SUPFAM" id="SSF52540">
    <property type="entry name" value="P-loop containing nucleoside triphosphate hydrolases"/>
    <property type="match status" value="1"/>
</dbReference>
<dbReference type="EMBL" id="LWQT01000102">
    <property type="protein sequence ID" value="OAN45283.1"/>
    <property type="molecule type" value="Genomic_DNA"/>
</dbReference>
<evidence type="ECO:0008006" key="4">
    <source>
        <dbReference type="Google" id="ProtNLM"/>
    </source>
</evidence>
<proteinExistence type="predicted"/>
<dbReference type="Pfam" id="PF05621">
    <property type="entry name" value="TniB"/>
    <property type="match status" value="1"/>
</dbReference>
<comment type="caution">
    <text evidence="2">The sequence shown here is derived from an EMBL/GenBank/DDBJ whole genome shotgun (WGS) entry which is preliminary data.</text>
</comment>
<dbReference type="Gene3D" id="3.40.50.300">
    <property type="entry name" value="P-loop containing nucleotide triphosphate hydrolases"/>
    <property type="match status" value="1"/>
</dbReference>
<reference evidence="2 3" key="1">
    <citation type="submission" date="2016-04" db="EMBL/GenBank/DDBJ databases">
        <title>Draft genome sequence of freshwater magnetotactic bacteria Magnetospirillum marisnigri SP-1 and Magnetospirillum moscoviense BB-1.</title>
        <authorList>
            <person name="Koziaeva V."/>
            <person name="Dziuba M.V."/>
            <person name="Ivanov T.M."/>
            <person name="Kuznetsov B."/>
            <person name="Grouzdev D.S."/>
        </authorList>
    </citation>
    <scope>NUCLEOTIDE SEQUENCE [LARGE SCALE GENOMIC DNA]</scope>
    <source>
        <strain evidence="2 3">SP-1</strain>
    </source>
</reference>
<dbReference type="STRING" id="1285242.A6A04_20915"/>
<gene>
    <name evidence="2" type="ORF">A6A04_20915</name>
</gene>
<organism evidence="2 3">
    <name type="scientific">Paramagnetospirillum marisnigri</name>
    <dbReference type="NCBI Taxonomy" id="1285242"/>
    <lineage>
        <taxon>Bacteria</taxon>
        <taxon>Pseudomonadati</taxon>
        <taxon>Pseudomonadota</taxon>
        <taxon>Alphaproteobacteria</taxon>
        <taxon>Rhodospirillales</taxon>
        <taxon>Magnetospirillaceae</taxon>
        <taxon>Paramagnetospirillum</taxon>
    </lineage>
</organism>
<evidence type="ECO:0000313" key="2">
    <source>
        <dbReference type="EMBL" id="OAN45283.1"/>
    </source>
</evidence>
<dbReference type="InterPro" id="IPR027417">
    <property type="entry name" value="P-loop_NTPase"/>
</dbReference>
<protein>
    <recommendedName>
        <fullName evidence="4">Transposase</fullName>
    </recommendedName>
</protein>
<sequence length="328" mass="36899">MIENTLVPHTAFNRAIKSLDQCFEYAQGCSEPVCLALLGESRTGKSRVLEECYVKYPRHRTPEGMTIPIVRVKTPSKPTVKGLVEIMLHDMGDPRSSSGTENRKTTRLLELMQGSSTRMLMVDEFQHFYDKVSHKVMHHVADWLKIVVDEARIALVVSGIPTCRAVLDQNEQLAGRFLAPISMPRFNWNKDDQREEFEAILAAFHESMSRHFDLPELDGEGMAFRFYCGTGGLIGYLVKMLRQAVWDALDEDRMVITVADLAEAHLRSVWATDGVASIRPFDLSASLEPNELLLSIAARVGVKVEEPAPERKAATRNKWKTSQVLSAQ</sequence>
<dbReference type="InterPro" id="IPR008868">
    <property type="entry name" value="TniB"/>
</dbReference>
<accession>A0A178M9S7</accession>
<evidence type="ECO:0000256" key="1">
    <source>
        <dbReference type="SAM" id="MobiDB-lite"/>
    </source>
</evidence>
<dbReference type="RefSeq" id="WP_172822815.1">
    <property type="nucleotide sequence ID" value="NZ_LWQT01000102.1"/>
</dbReference>
<dbReference type="Proteomes" id="UP000078428">
    <property type="component" value="Unassembled WGS sequence"/>
</dbReference>
<evidence type="ECO:0000313" key="3">
    <source>
        <dbReference type="Proteomes" id="UP000078428"/>
    </source>
</evidence>
<dbReference type="AlphaFoldDB" id="A0A178M9S7"/>
<keyword evidence="3" id="KW-1185">Reference proteome</keyword>
<feature type="region of interest" description="Disordered" evidence="1">
    <location>
        <begin position="308"/>
        <end position="328"/>
    </location>
</feature>